<feature type="region of interest" description="Disordered" evidence="1">
    <location>
        <begin position="167"/>
        <end position="221"/>
    </location>
</feature>
<feature type="compositionally biased region" description="Basic and acidic residues" evidence="1">
    <location>
        <begin position="175"/>
        <end position="206"/>
    </location>
</feature>
<evidence type="ECO:0000256" key="2">
    <source>
        <dbReference type="SAM" id="SignalP"/>
    </source>
</evidence>
<sequence>MKMKRWLAAFLPFVFLTAPMAEAAPQVPEHIYEWVQSSARANYFFNKRAMCYDVAQDGTINLDVLIVPTLQTYDDVAISDVVSKRRWRGESLAGYDDLVGEAEYLRIDLAAGTTTLERTDDLNSTWSTIRTTRPGSVTTIAELPEKSLERKFLEAILAYEKSHREEIASQTKGVLRPEDMKRLKEDGQEASLEKPSEEQVKKDAEKPKRKLKARPARKGSR</sequence>
<gene>
    <name evidence="3" type="ORF">QCO44_07400</name>
</gene>
<dbReference type="Proteomes" id="UP001559623">
    <property type="component" value="Unassembled WGS sequence"/>
</dbReference>
<comment type="caution">
    <text evidence="3">The sequence shown here is derived from an EMBL/GenBank/DDBJ whole genome shotgun (WGS) entry which is preliminary data.</text>
</comment>
<feature type="compositionally biased region" description="Basic residues" evidence="1">
    <location>
        <begin position="207"/>
        <end position="221"/>
    </location>
</feature>
<dbReference type="RefSeq" id="WP_368847192.1">
    <property type="nucleotide sequence ID" value="NZ_CP194411.1"/>
</dbReference>
<accession>A0ABV3X6M3</accession>
<reference evidence="3 4" key="1">
    <citation type="submission" date="2023-04" db="EMBL/GenBank/DDBJ databases">
        <title>Genome Sequence of Selenomonas sputigena ATCC 33150.</title>
        <authorList>
            <person name="Miller D.P."/>
            <person name="Anvari S."/>
            <person name="Polson S.W."/>
            <person name="Macdonald M."/>
            <person name="Mcdowell J.V."/>
        </authorList>
    </citation>
    <scope>NUCLEOTIDE SEQUENCE [LARGE SCALE GENOMIC DNA]</scope>
    <source>
        <strain evidence="3 4">ATCC 33150</strain>
    </source>
</reference>
<evidence type="ECO:0000256" key="1">
    <source>
        <dbReference type="SAM" id="MobiDB-lite"/>
    </source>
</evidence>
<feature type="signal peptide" evidence="2">
    <location>
        <begin position="1"/>
        <end position="23"/>
    </location>
</feature>
<feature type="chain" id="PRO_5045729144" description="Secreted protein" evidence="2">
    <location>
        <begin position="24"/>
        <end position="221"/>
    </location>
</feature>
<evidence type="ECO:0008006" key="5">
    <source>
        <dbReference type="Google" id="ProtNLM"/>
    </source>
</evidence>
<dbReference type="EMBL" id="JARVLH010000004">
    <property type="protein sequence ID" value="MEX5285460.1"/>
    <property type="molecule type" value="Genomic_DNA"/>
</dbReference>
<keyword evidence="4" id="KW-1185">Reference proteome</keyword>
<name>A0ABV3X6M3_9FIRM</name>
<evidence type="ECO:0000313" key="3">
    <source>
        <dbReference type="EMBL" id="MEX5285460.1"/>
    </source>
</evidence>
<organism evidence="3 4">
    <name type="scientific">Selenomonas sputigena</name>
    <dbReference type="NCBI Taxonomy" id="69823"/>
    <lineage>
        <taxon>Bacteria</taxon>
        <taxon>Bacillati</taxon>
        <taxon>Bacillota</taxon>
        <taxon>Negativicutes</taxon>
        <taxon>Selenomonadales</taxon>
        <taxon>Selenomonadaceae</taxon>
        <taxon>Selenomonas</taxon>
    </lineage>
</organism>
<protein>
    <recommendedName>
        <fullName evidence="5">Secreted protein</fullName>
    </recommendedName>
</protein>
<keyword evidence="2" id="KW-0732">Signal</keyword>
<evidence type="ECO:0000313" key="4">
    <source>
        <dbReference type="Proteomes" id="UP001559623"/>
    </source>
</evidence>
<proteinExistence type="predicted"/>